<name>A0AAW0F1F9_9TRYP</name>
<dbReference type="InterPro" id="IPR009091">
    <property type="entry name" value="RCC1/BLIP-II"/>
</dbReference>
<comment type="caution">
    <text evidence="3">The sequence shown here is derived from an EMBL/GenBank/DDBJ whole genome shotgun (WGS) entry which is preliminary data.</text>
</comment>
<dbReference type="InterPro" id="IPR051553">
    <property type="entry name" value="Ran_GTPase-activating"/>
</dbReference>
<dbReference type="AlphaFoldDB" id="A0AAW0F1F9"/>
<feature type="region of interest" description="Disordered" evidence="2">
    <location>
        <begin position="143"/>
        <end position="162"/>
    </location>
</feature>
<reference evidence="3 4" key="1">
    <citation type="journal article" date="2021" name="MBio">
        <title>A New Model Trypanosomatid, Novymonas esmeraldas: Genomic Perception of Its 'Candidatus Pandoraea novymonadis' Endosymbiont.</title>
        <authorList>
            <person name="Zakharova A."/>
            <person name="Saura A."/>
            <person name="Butenko A."/>
            <person name="Podesvova L."/>
            <person name="Warmusova S."/>
            <person name="Kostygov A.Y."/>
            <person name="Nenarokova A."/>
            <person name="Lukes J."/>
            <person name="Opperdoes F.R."/>
            <person name="Yurchenko V."/>
        </authorList>
    </citation>
    <scope>NUCLEOTIDE SEQUENCE [LARGE SCALE GENOMIC DNA]</scope>
    <source>
        <strain evidence="3 4">E262AT.01</strain>
    </source>
</reference>
<dbReference type="EMBL" id="JAECZO010000002">
    <property type="protein sequence ID" value="KAK7199980.1"/>
    <property type="molecule type" value="Genomic_DNA"/>
</dbReference>
<protein>
    <submittedName>
        <fullName evidence="3">Cyclin-e binding protein 1-like protein</fullName>
    </submittedName>
</protein>
<dbReference type="SUPFAM" id="SSF50985">
    <property type="entry name" value="RCC1/BLIP-II"/>
    <property type="match status" value="1"/>
</dbReference>
<feature type="repeat" description="RCC1" evidence="1">
    <location>
        <begin position="270"/>
        <end position="322"/>
    </location>
</feature>
<keyword evidence="4" id="KW-1185">Reference proteome</keyword>
<dbReference type="Proteomes" id="UP001430356">
    <property type="component" value="Unassembled WGS sequence"/>
</dbReference>
<dbReference type="GO" id="GO:0005737">
    <property type="term" value="C:cytoplasm"/>
    <property type="evidence" value="ECO:0007669"/>
    <property type="project" value="TreeGrafter"/>
</dbReference>
<dbReference type="Pfam" id="PF13540">
    <property type="entry name" value="RCC1_2"/>
    <property type="match status" value="3"/>
</dbReference>
<dbReference type="GO" id="GO:0005085">
    <property type="term" value="F:guanyl-nucleotide exchange factor activity"/>
    <property type="evidence" value="ECO:0007669"/>
    <property type="project" value="TreeGrafter"/>
</dbReference>
<dbReference type="PROSITE" id="PS50012">
    <property type="entry name" value="RCC1_3"/>
    <property type="match status" value="2"/>
</dbReference>
<evidence type="ECO:0000313" key="4">
    <source>
        <dbReference type="Proteomes" id="UP001430356"/>
    </source>
</evidence>
<organism evidence="3 4">
    <name type="scientific">Novymonas esmeraldas</name>
    <dbReference type="NCBI Taxonomy" id="1808958"/>
    <lineage>
        <taxon>Eukaryota</taxon>
        <taxon>Discoba</taxon>
        <taxon>Euglenozoa</taxon>
        <taxon>Kinetoplastea</taxon>
        <taxon>Metakinetoplastina</taxon>
        <taxon>Trypanosomatida</taxon>
        <taxon>Trypanosomatidae</taxon>
        <taxon>Novymonas</taxon>
    </lineage>
</organism>
<evidence type="ECO:0000256" key="1">
    <source>
        <dbReference type="PROSITE-ProRule" id="PRU00235"/>
    </source>
</evidence>
<dbReference type="PANTHER" id="PTHR45982">
    <property type="entry name" value="REGULATOR OF CHROMOSOME CONDENSATION"/>
    <property type="match status" value="1"/>
</dbReference>
<feature type="region of interest" description="Disordered" evidence="2">
    <location>
        <begin position="565"/>
        <end position="599"/>
    </location>
</feature>
<dbReference type="PROSITE" id="PS00626">
    <property type="entry name" value="RCC1_2"/>
    <property type="match status" value="1"/>
</dbReference>
<accession>A0AAW0F1F9</accession>
<dbReference type="InterPro" id="IPR000408">
    <property type="entry name" value="Reg_chr_condens"/>
</dbReference>
<dbReference type="PANTHER" id="PTHR45982:SF1">
    <property type="entry name" value="REGULATOR OF CHROMOSOME CONDENSATION"/>
    <property type="match status" value="1"/>
</dbReference>
<sequence length="735" mass="74458">MFAVVPSAAAAPSEVALCALAKSATSVAEALRPYLTAAASLPIGSLTAPHTIEKVASCASMYSALLRSDGALLLLETPPSGGGDGGGGGGARVSVLESGGEAVADVAAGASHIVYCTVSGRVYSCGYDNTYGQLGDGTVWSSSSGATNGAGEEQGTRAATATPELSAPRCIAGFGERAPADSSHGDSRGNEDVSAAALGSSTDCRVAIGLALPPSSLASSTAVATTTQMAHTATNASAPAWRRVPPPADRRIAQVACGANHTLLLTQSGCCVYACGTGKRGQLGGSRLLLVQPTFRAVPLLFGMDVAQVAAADAHSFVLLRNGLLYAFGDNSCGQLGLGHTSRVHRPTAVTLMDKDGGETSASLDPHAAAAAAVAGHRQLDDKAYLTLRAPYASKESTYYPLRVPRLKADAKAHPIAADEDRDSGAIFAATAKYSGGHHALEASSSSVKVVRVYPCVSWTLLETTSPGVWLSCGAPLTRGVPLTGVSTKAARIDGCGVLGRPLLHTKAEAYMFQPVHWAAALSGMRQNADVTTAGLTAAPAWARDDPHFFGNNLFGGSGAADAEPCTDPLQLPGARPVRRTSFDTSAGEDSDPRTPIATTAPVVGYRSSADSAISGSVPSLFHATKGTEKAILHASDTVVSPYPTSLLLSLLSASAGKAGHDGVATSILVQSGGISAVALEVRGDDVSDIHVVNSSPVPASVRRTGTAGSSGTAVLQVYSAHGVVVPLPSYALVM</sequence>
<proteinExistence type="predicted"/>
<evidence type="ECO:0000313" key="3">
    <source>
        <dbReference type="EMBL" id="KAK7199980.1"/>
    </source>
</evidence>
<feature type="repeat" description="RCC1" evidence="1">
    <location>
        <begin position="323"/>
        <end position="374"/>
    </location>
</feature>
<evidence type="ECO:0000256" key="2">
    <source>
        <dbReference type="SAM" id="MobiDB-lite"/>
    </source>
</evidence>
<gene>
    <name evidence="3" type="ORF">NESM_000047000</name>
</gene>
<dbReference type="Gene3D" id="2.130.10.30">
    <property type="entry name" value="Regulator of chromosome condensation 1/beta-lactamase-inhibitor protein II"/>
    <property type="match status" value="2"/>
</dbReference>